<reference evidence="2 3" key="1">
    <citation type="submission" date="2024-06" db="EMBL/GenBank/DDBJ databases">
        <title>Complete genome of Phlyctema vagabunda strain 19-DSS-EL-015.</title>
        <authorList>
            <person name="Fiorenzani C."/>
        </authorList>
    </citation>
    <scope>NUCLEOTIDE SEQUENCE [LARGE SCALE GENOMIC DNA]</scope>
    <source>
        <strain evidence="2 3">19-DSS-EL-015</strain>
    </source>
</reference>
<dbReference type="Proteomes" id="UP001629113">
    <property type="component" value="Unassembled WGS sequence"/>
</dbReference>
<feature type="domain" description="NodB homology" evidence="1">
    <location>
        <begin position="42"/>
        <end position="146"/>
    </location>
</feature>
<dbReference type="Pfam" id="PF01522">
    <property type="entry name" value="Polysacc_deac_1"/>
    <property type="match status" value="1"/>
</dbReference>
<dbReference type="Gene3D" id="3.20.20.370">
    <property type="entry name" value="Glycoside hydrolase/deacetylase"/>
    <property type="match status" value="1"/>
</dbReference>
<keyword evidence="3" id="KW-1185">Reference proteome</keyword>
<proteinExistence type="predicted"/>
<dbReference type="PANTHER" id="PTHR47561">
    <property type="entry name" value="POLYSACCHARIDE DEACETYLASE FAMILY PROTEIN (AFU_ORTHOLOGUE AFUA_6G05030)"/>
    <property type="match status" value="1"/>
</dbReference>
<sequence>MPKKRVLVGYGIDLDAVANHINTVTGAAPNLCNISRGIFGATRGVERLLQLWERKNIKTSWYIPGHTLESFPNEMAKIRDAGHEIGLHGYTHEYPSDLTRDQFEVILVKTIQILTDFCGGRKPEGFTSPAWRNSPHQIEVLAKHGVLYDHSFMHDDFQPYFVSYGQEQVSPTNYAQHPSTWMTPMRASPQSTIVEIPASWTLDDWPPFQWDSARPNAHGYVDPDVVEKIWRTSFEWCYREYDTFIFPISIHPQVSGRPHVLMMHERLIDWINTFEGVEWMTFGQMANEFREGKINQNVRSFPGEYC</sequence>
<dbReference type="EMBL" id="JBFCZG010000005">
    <property type="protein sequence ID" value="KAL3421734.1"/>
    <property type="molecule type" value="Genomic_DNA"/>
</dbReference>
<comment type="caution">
    <text evidence="2">The sequence shown here is derived from an EMBL/GenBank/DDBJ whole genome shotgun (WGS) entry which is preliminary data.</text>
</comment>
<dbReference type="SUPFAM" id="SSF88713">
    <property type="entry name" value="Glycoside hydrolase/deacetylase"/>
    <property type="match status" value="1"/>
</dbReference>
<dbReference type="PANTHER" id="PTHR47561:SF1">
    <property type="entry name" value="POLYSACCHARIDE DEACETYLASE FAMILY PROTEIN (AFU_ORTHOLOGUE AFUA_6G05030)"/>
    <property type="match status" value="1"/>
</dbReference>
<dbReference type="InterPro" id="IPR011330">
    <property type="entry name" value="Glyco_hydro/deAcase_b/a-brl"/>
</dbReference>
<name>A0ABR4PEI5_9HELO</name>
<dbReference type="InterPro" id="IPR002509">
    <property type="entry name" value="NODB_dom"/>
</dbReference>
<organism evidence="2 3">
    <name type="scientific">Phlyctema vagabunda</name>
    <dbReference type="NCBI Taxonomy" id="108571"/>
    <lineage>
        <taxon>Eukaryota</taxon>
        <taxon>Fungi</taxon>
        <taxon>Dikarya</taxon>
        <taxon>Ascomycota</taxon>
        <taxon>Pezizomycotina</taxon>
        <taxon>Leotiomycetes</taxon>
        <taxon>Helotiales</taxon>
        <taxon>Dermateaceae</taxon>
        <taxon>Phlyctema</taxon>
    </lineage>
</organism>
<evidence type="ECO:0000313" key="3">
    <source>
        <dbReference type="Proteomes" id="UP001629113"/>
    </source>
</evidence>
<dbReference type="CDD" id="cd10938">
    <property type="entry name" value="CE4_HpPgdA_like"/>
    <property type="match status" value="1"/>
</dbReference>
<accession>A0ABR4PEI5</accession>
<evidence type="ECO:0000313" key="2">
    <source>
        <dbReference type="EMBL" id="KAL3421734.1"/>
    </source>
</evidence>
<dbReference type="InterPro" id="IPR037950">
    <property type="entry name" value="PgdA-like"/>
</dbReference>
<evidence type="ECO:0000259" key="1">
    <source>
        <dbReference type="Pfam" id="PF01522"/>
    </source>
</evidence>
<protein>
    <submittedName>
        <fullName evidence="2">Polysaccharide deacetylase family protein</fullName>
    </submittedName>
</protein>
<gene>
    <name evidence="2" type="ORF">PVAG01_05890</name>
</gene>